<proteinExistence type="predicted"/>
<accession>A0AAV0Q411</accession>
<reference evidence="1" key="1">
    <citation type="submission" date="2022-08" db="EMBL/GenBank/DDBJ databases">
        <authorList>
            <person name="Gutierrez-Valencia J."/>
        </authorList>
    </citation>
    <scope>NUCLEOTIDE SEQUENCE</scope>
</reference>
<dbReference type="Proteomes" id="UP001154282">
    <property type="component" value="Unassembled WGS sequence"/>
</dbReference>
<feature type="non-terminal residue" evidence="1">
    <location>
        <position position="1"/>
    </location>
</feature>
<keyword evidence="2" id="KW-1185">Reference proteome</keyword>
<dbReference type="EMBL" id="CAMGYJ010000009">
    <property type="protein sequence ID" value="CAI0494535.1"/>
    <property type="molecule type" value="Genomic_DNA"/>
</dbReference>
<sequence length="72" mass="8082">EATSITYKKLEIRPSVLTVSGNPLWELGLLNWLNENGVLGALFEAGMFVYTTGGLRARREVRKFIVRAVQKC</sequence>
<gene>
    <name evidence="1" type="ORF">LITE_LOCUS41064</name>
</gene>
<dbReference type="AlphaFoldDB" id="A0AAV0Q411"/>
<name>A0AAV0Q411_9ROSI</name>
<evidence type="ECO:0000313" key="1">
    <source>
        <dbReference type="EMBL" id="CAI0494535.1"/>
    </source>
</evidence>
<comment type="caution">
    <text evidence="1">The sequence shown here is derived from an EMBL/GenBank/DDBJ whole genome shotgun (WGS) entry which is preliminary data.</text>
</comment>
<evidence type="ECO:0000313" key="2">
    <source>
        <dbReference type="Proteomes" id="UP001154282"/>
    </source>
</evidence>
<feature type="non-terminal residue" evidence="1">
    <location>
        <position position="72"/>
    </location>
</feature>
<protein>
    <submittedName>
        <fullName evidence="1">Uncharacterized protein</fullName>
    </submittedName>
</protein>
<organism evidence="1 2">
    <name type="scientific">Linum tenue</name>
    <dbReference type="NCBI Taxonomy" id="586396"/>
    <lineage>
        <taxon>Eukaryota</taxon>
        <taxon>Viridiplantae</taxon>
        <taxon>Streptophyta</taxon>
        <taxon>Embryophyta</taxon>
        <taxon>Tracheophyta</taxon>
        <taxon>Spermatophyta</taxon>
        <taxon>Magnoliopsida</taxon>
        <taxon>eudicotyledons</taxon>
        <taxon>Gunneridae</taxon>
        <taxon>Pentapetalae</taxon>
        <taxon>rosids</taxon>
        <taxon>fabids</taxon>
        <taxon>Malpighiales</taxon>
        <taxon>Linaceae</taxon>
        <taxon>Linum</taxon>
    </lineage>
</organism>